<name>A0A1F4VHW0_UNCKA</name>
<comment type="caution">
    <text evidence="1">The sequence shown here is derived from an EMBL/GenBank/DDBJ whole genome shotgun (WGS) entry which is preliminary data.</text>
</comment>
<dbReference type="AlphaFoldDB" id="A0A1F4VHW0"/>
<organism evidence="1 2">
    <name type="scientific">candidate division WWE3 bacterium RIFCSPLOWO2_12_FULL_36_10</name>
    <dbReference type="NCBI Taxonomy" id="1802630"/>
    <lineage>
        <taxon>Bacteria</taxon>
        <taxon>Katanobacteria</taxon>
    </lineage>
</organism>
<gene>
    <name evidence="1" type="ORF">A3H26_04130</name>
</gene>
<protein>
    <recommendedName>
        <fullName evidence="3">Glycosyl hydrolase family 32 N-terminal domain-containing protein</fullName>
    </recommendedName>
</protein>
<evidence type="ECO:0008006" key="3">
    <source>
        <dbReference type="Google" id="ProtNLM"/>
    </source>
</evidence>
<dbReference type="STRING" id="1802630.A3H26_04130"/>
<dbReference type="EMBL" id="MEVN01000027">
    <property type="protein sequence ID" value="OGC56867.1"/>
    <property type="molecule type" value="Genomic_DNA"/>
</dbReference>
<evidence type="ECO:0000313" key="1">
    <source>
        <dbReference type="EMBL" id="OGC56867.1"/>
    </source>
</evidence>
<reference evidence="1 2" key="1">
    <citation type="journal article" date="2016" name="Nat. Commun.">
        <title>Thousands of microbial genomes shed light on interconnected biogeochemical processes in an aquifer system.</title>
        <authorList>
            <person name="Anantharaman K."/>
            <person name="Brown C.T."/>
            <person name="Hug L.A."/>
            <person name="Sharon I."/>
            <person name="Castelle C.J."/>
            <person name="Probst A.J."/>
            <person name="Thomas B.C."/>
            <person name="Singh A."/>
            <person name="Wilkins M.J."/>
            <person name="Karaoz U."/>
            <person name="Brodie E.L."/>
            <person name="Williams K.H."/>
            <person name="Hubbard S.S."/>
            <person name="Banfield J.F."/>
        </authorList>
    </citation>
    <scope>NUCLEOTIDE SEQUENCE [LARGE SCALE GENOMIC DNA]</scope>
</reference>
<sequence>MNGSINIKFLGRWQPLLRAQTYCDYINDHTVYKDKYGNWRLLGTCAKEAYAFHKERSFVEGVTQSLLKPMQGTGLKFTNIPHRSVKIAPHVYFDIKEKKYHLFFGPMIIYHFISENGVDWEIADDAVRSLCPFLRDPHVIDAGSVYLMFCTNYGNKISVYTSKDLFSWSKEGTALRLGRGIPKSINSSCESPCVFAYKQGFMLLSTIVPSRLNKIENSKNYNNTSVFYSDDPTNFGVYSLNKNNSSCLIGNIKSHASELICEHNKLFLTTCGWKDSPKPDGVIGEGVFIREIIINTNG</sequence>
<proteinExistence type="predicted"/>
<dbReference type="SUPFAM" id="SSF75005">
    <property type="entry name" value="Arabinanase/levansucrase/invertase"/>
    <property type="match status" value="1"/>
</dbReference>
<dbReference type="Proteomes" id="UP000177763">
    <property type="component" value="Unassembled WGS sequence"/>
</dbReference>
<dbReference type="Gene3D" id="2.115.10.20">
    <property type="entry name" value="Glycosyl hydrolase domain, family 43"/>
    <property type="match status" value="1"/>
</dbReference>
<dbReference type="InterPro" id="IPR023296">
    <property type="entry name" value="Glyco_hydro_beta-prop_sf"/>
</dbReference>
<evidence type="ECO:0000313" key="2">
    <source>
        <dbReference type="Proteomes" id="UP000177763"/>
    </source>
</evidence>
<accession>A0A1F4VHW0</accession>